<dbReference type="Gene3D" id="2.60.120.330">
    <property type="entry name" value="B-lactam Antibiotic, Isopenicillin N Synthase, Chain"/>
    <property type="match status" value="1"/>
</dbReference>
<feature type="non-terminal residue" evidence="2">
    <location>
        <position position="1"/>
    </location>
</feature>
<organism evidence="2 3">
    <name type="scientific">Turnera subulata</name>
    <dbReference type="NCBI Taxonomy" id="218843"/>
    <lineage>
        <taxon>Eukaryota</taxon>
        <taxon>Viridiplantae</taxon>
        <taxon>Streptophyta</taxon>
        <taxon>Embryophyta</taxon>
        <taxon>Tracheophyta</taxon>
        <taxon>Spermatophyta</taxon>
        <taxon>Magnoliopsida</taxon>
        <taxon>eudicotyledons</taxon>
        <taxon>Gunneridae</taxon>
        <taxon>Pentapetalae</taxon>
        <taxon>rosids</taxon>
        <taxon>fabids</taxon>
        <taxon>Malpighiales</taxon>
        <taxon>Passifloraceae</taxon>
        <taxon>Turnera</taxon>
    </lineage>
</organism>
<feature type="region of interest" description="Disordered" evidence="1">
    <location>
        <begin position="45"/>
        <end position="65"/>
    </location>
</feature>
<reference evidence="2" key="1">
    <citation type="submission" date="2022-02" db="EMBL/GenBank/DDBJ databases">
        <authorList>
            <person name="Henning P.M."/>
            <person name="McCubbin A.G."/>
            <person name="Shore J.S."/>
        </authorList>
    </citation>
    <scope>NUCLEOTIDE SEQUENCE</scope>
    <source>
        <strain evidence="2">F60SS</strain>
        <tissue evidence="2">Leaves</tissue>
    </source>
</reference>
<dbReference type="EMBL" id="JAKUCV010004798">
    <property type="protein sequence ID" value="KAJ4834009.1"/>
    <property type="molecule type" value="Genomic_DNA"/>
</dbReference>
<dbReference type="Proteomes" id="UP001141552">
    <property type="component" value="Unassembled WGS sequence"/>
</dbReference>
<feature type="non-terminal residue" evidence="2">
    <location>
        <position position="79"/>
    </location>
</feature>
<dbReference type="SUPFAM" id="SSF51197">
    <property type="entry name" value="Clavaminate synthase-like"/>
    <property type="match status" value="1"/>
</dbReference>
<reference evidence="2" key="2">
    <citation type="journal article" date="2023" name="Plants (Basel)">
        <title>Annotation of the Turnera subulata (Passifloraceae) Draft Genome Reveals the S-Locus Evolved after the Divergence of Turneroideae from Passifloroideae in a Stepwise Manner.</title>
        <authorList>
            <person name="Henning P.M."/>
            <person name="Roalson E.H."/>
            <person name="Mir W."/>
            <person name="McCubbin A.G."/>
            <person name="Shore J.S."/>
        </authorList>
    </citation>
    <scope>NUCLEOTIDE SEQUENCE</scope>
    <source>
        <strain evidence="2">F60SS</strain>
    </source>
</reference>
<evidence type="ECO:0000313" key="3">
    <source>
        <dbReference type="Proteomes" id="UP001141552"/>
    </source>
</evidence>
<proteinExistence type="predicted"/>
<dbReference type="AlphaFoldDB" id="A0A9Q0FNK6"/>
<gene>
    <name evidence="2" type="ORF">Tsubulata_003989</name>
</gene>
<evidence type="ECO:0000313" key="2">
    <source>
        <dbReference type="EMBL" id="KAJ4834009.1"/>
    </source>
</evidence>
<protein>
    <submittedName>
        <fullName evidence="2">Uncharacterized protein</fullName>
    </submittedName>
</protein>
<feature type="compositionally biased region" description="Basic and acidic residues" evidence="1">
    <location>
        <begin position="50"/>
        <end position="65"/>
    </location>
</feature>
<accession>A0A9Q0FNK6</accession>
<name>A0A9Q0FNK6_9ROSI</name>
<comment type="caution">
    <text evidence="2">The sequence shown here is derived from an EMBL/GenBank/DDBJ whole genome shotgun (WGS) entry which is preliminary data.</text>
</comment>
<sequence>PQEEDVSSQQASPLQIPVINLRHLNQLDVAQRKRIIEEMSGAAETWGSSRFHEMPHHERSKYYSRDNKHKIRLTSNNLL</sequence>
<dbReference type="InterPro" id="IPR027443">
    <property type="entry name" value="IPNS-like_sf"/>
</dbReference>
<evidence type="ECO:0000256" key="1">
    <source>
        <dbReference type="SAM" id="MobiDB-lite"/>
    </source>
</evidence>
<keyword evidence="3" id="KW-1185">Reference proteome</keyword>